<dbReference type="GO" id="GO:0052757">
    <property type="term" value="F:chondroitin hydrolase activity"/>
    <property type="evidence" value="ECO:0007669"/>
    <property type="project" value="TreeGrafter"/>
</dbReference>
<evidence type="ECO:0000313" key="4">
    <source>
        <dbReference type="Proteomes" id="UP000315677"/>
    </source>
</evidence>
<reference evidence="3 4" key="1">
    <citation type="submission" date="2019-06" db="EMBL/GenBank/DDBJ databases">
        <title>Sequencing the genomes of 1000 actinobacteria strains.</title>
        <authorList>
            <person name="Klenk H.-P."/>
        </authorList>
    </citation>
    <scope>NUCLEOTIDE SEQUENCE [LARGE SCALE GENOMIC DNA]</scope>
    <source>
        <strain evidence="3 4">DSM 45301</strain>
    </source>
</reference>
<protein>
    <submittedName>
        <fullName evidence="3">Unsaturated chondroitin disaccharide hydrolase</fullName>
    </submittedName>
</protein>
<dbReference type="InterPro" id="IPR052369">
    <property type="entry name" value="UG_Glycosaminoglycan_Hydrolase"/>
</dbReference>
<name>A0A543DVL7_9PSEU</name>
<dbReference type="PANTHER" id="PTHR36845:SF1">
    <property type="entry name" value="HYDROLASE, PUTATIVE (AFU_ORTHOLOGUE AFUA_7G05090)-RELATED"/>
    <property type="match status" value="1"/>
</dbReference>
<keyword evidence="4" id="KW-1185">Reference proteome</keyword>
<dbReference type="RefSeq" id="WP_142047069.1">
    <property type="nucleotide sequence ID" value="NZ_VFPA01000001.1"/>
</dbReference>
<gene>
    <name evidence="3" type="ORF">FB558_0098</name>
</gene>
<evidence type="ECO:0000256" key="2">
    <source>
        <dbReference type="ARBA" id="ARBA00038358"/>
    </source>
</evidence>
<keyword evidence="1 3" id="KW-0378">Hydrolase</keyword>
<dbReference type="InterPro" id="IPR008928">
    <property type="entry name" value="6-hairpin_glycosidase_sf"/>
</dbReference>
<comment type="caution">
    <text evidence="3">The sequence shown here is derived from an EMBL/GenBank/DDBJ whole genome shotgun (WGS) entry which is preliminary data.</text>
</comment>
<evidence type="ECO:0000256" key="1">
    <source>
        <dbReference type="ARBA" id="ARBA00022801"/>
    </source>
</evidence>
<proteinExistence type="inferred from homology"/>
<dbReference type="Proteomes" id="UP000315677">
    <property type="component" value="Unassembled WGS sequence"/>
</dbReference>
<dbReference type="AlphaFoldDB" id="A0A543DVL7"/>
<accession>A0A543DVL7</accession>
<organism evidence="3 4">
    <name type="scientific">Pseudonocardia kunmingensis</name>
    <dbReference type="NCBI Taxonomy" id="630975"/>
    <lineage>
        <taxon>Bacteria</taxon>
        <taxon>Bacillati</taxon>
        <taxon>Actinomycetota</taxon>
        <taxon>Actinomycetes</taxon>
        <taxon>Pseudonocardiales</taxon>
        <taxon>Pseudonocardiaceae</taxon>
        <taxon>Pseudonocardia</taxon>
    </lineage>
</organism>
<sequence>MNQDWSDYLAAARREERRTRRHPDRHYPHCSEKGAWELLDASAVSSWDGASYEHGNWTAGFWFGTMWLAARGLQDDAPADRARAKLIDLRERACDHTTHDLGFLFHPSLALGYQCGFLDEKDVAPALDAARMTVRRFNEPGRYIQAFGPVGELRGAGTSTIDTLMNLPLLWWAHDLTGDPRLLEVARQHARTSARLLVRPDGSTVHLMDLDPVSGAFLAESTLQGASPASAWSRGSGWAIGGLAWAYAACGEPELLAAAERAAAYYERMSPLDAVPPWDFADRSAEAPPDASAGAAVALGYLILGTHHPDPAARDRFDTSARQLLATLTRSALNRQDDVDGVLLHSCYSVPHGRGVDGATAWGDFYYALAMAVAHGALPLATVLGGRADRCTAPADAAGRG</sequence>
<dbReference type="GO" id="GO:0000272">
    <property type="term" value="P:polysaccharide catabolic process"/>
    <property type="evidence" value="ECO:0007669"/>
    <property type="project" value="TreeGrafter"/>
</dbReference>
<dbReference type="PANTHER" id="PTHR36845">
    <property type="entry name" value="HYDROLASE, PUTATIVE (AFU_ORTHOLOGUE AFUA_7G05090)-RELATED"/>
    <property type="match status" value="1"/>
</dbReference>
<dbReference type="Gene3D" id="1.50.10.10">
    <property type="match status" value="1"/>
</dbReference>
<evidence type="ECO:0000313" key="3">
    <source>
        <dbReference type="EMBL" id="TQM13365.1"/>
    </source>
</evidence>
<dbReference type="OrthoDB" id="428577at2"/>
<dbReference type="EMBL" id="VFPA01000001">
    <property type="protein sequence ID" value="TQM13365.1"/>
    <property type="molecule type" value="Genomic_DNA"/>
</dbReference>
<dbReference type="SUPFAM" id="SSF48208">
    <property type="entry name" value="Six-hairpin glycosidases"/>
    <property type="match status" value="1"/>
</dbReference>
<dbReference type="InterPro" id="IPR012341">
    <property type="entry name" value="6hp_glycosidase-like_sf"/>
</dbReference>
<comment type="similarity">
    <text evidence="2">Belongs to the glycosyl hydrolase 88 family.</text>
</comment>